<evidence type="ECO:0000313" key="3">
    <source>
        <dbReference type="Proteomes" id="UP000230233"/>
    </source>
</evidence>
<dbReference type="SUPFAM" id="SSF53098">
    <property type="entry name" value="Ribonuclease H-like"/>
    <property type="match status" value="1"/>
</dbReference>
<dbReference type="InterPro" id="IPR003165">
    <property type="entry name" value="Piwi"/>
</dbReference>
<dbReference type="PANTHER" id="PTHR22891">
    <property type="entry name" value="EUKARYOTIC TRANSLATION INITIATION FACTOR 2C"/>
    <property type="match status" value="1"/>
</dbReference>
<gene>
    <name evidence="2" type="primary">Cnig_chr_X.g25139</name>
    <name evidence="2" type="ORF">B9Z55_025139</name>
</gene>
<feature type="domain" description="Piwi" evidence="1">
    <location>
        <begin position="1"/>
        <end position="65"/>
    </location>
</feature>
<dbReference type="STRING" id="1611254.A0A2G5SXL0"/>
<protein>
    <recommendedName>
        <fullName evidence="1">Piwi domain-containing protein</fullName>
    </recommendedName>
</protein>
<organism evidence="2 3">
    <name type="scientific">Caenorhabditis nigoni</name>
    <dbReference type="NCBI Taxonomy" id="1611254"/>
    <lineage>
        <taxon>Eukaryota</taxon>
        <taxon>Metazoa</taxon>
        <taxon>Ecdysozoa</taxon>
        <taxon>Nematoda</taxon>
        <taxon>Chromadorea</taxon>
        <taxon>Rhabditida</taxon>
        <taxon>Rhabditina</taxon>
        <taxon>Rhabditomorpha</taxon>
        <taxon>Rhabditoidea</taxon>
        <taxon>Rhabditidae</taxon>
        <taxon>Peloderinae</taxon>
        <taxon>Caenorhabditis</taxon>
    </lineage>
</organism>
<dbReference type="GO" id="GO:0003676">
    <property type="term" value="F:nucleic acid binding"/>
    <property type="evidence" value="ECO:0007669"/>
    <property type="project" value="InterPro"/>
</dbReference>
<comment type="caution">
    <text evidence="2">The sequence shown here is derived from an EMBL/GenBank/DDBJ whole genome shotgun (WGS) entry which is preliminary data.</text>
</comment>
<name>A0A2G5SXL0_9PELO</name>
<dbReference type="EMBL" id="PDUG01000006">
    <property type="protein sequence ID" value="PIC19673.1"/>
    <property type="molecule type" value="Genomic_DNA"/>
</dbReference>
<evidence type="ECO:0000313" key="2">
    <source>
        <dbReference type="EMBL" id="PIC19673.1"/>
    </source>
</evidence>
<dbReference type="AlphaFoldDB" id="A0A2G5SXL0"/>
<accession>A0A2G5SXL0</accession>
<dbReference type="OrthoDB" id="5868801at2759"/>
<sequence length="97" mass="11056">MEMYEKIRKSFPKRIIIYRSGASEGSHPSILAYEIPLARAIINGISKDIKMIYIVVTKEHSYRFFKDQLRGTKATEMNIPPGIVLDNSVTHLACKQS</sequence>
<dbReference type="PROSITE" id="PS50822">
    <property type="entry name" value="PIWI"/>
    <property type="match status" value="1"/>
</dbReference>
<evidence type="ECO:0000259" key="1">
    <source>
        <dbReference type="PROSITE" id="PS50822"/>
    </source>
</evidence>
<dbReference type="Gene3D" id="3.30.420.10">
    <property type="entry name" value="Ribonuclease H-like superfamily/Ribonuclease H"/>
    <property type="match status" value="1"/>
</dbReference>
<keyword evidence="3" id="KW-1185">Reference proteome</keyword>
<dbReference type="InterPro" id="IPR012337">
    <property type="entry name" value="RNaseH-like_sf"/>
</dbReference>
<proteinExistence type="predicted"/>
<dbReference type="Proteomes" id="UP000230233">
    <property type="component" value="Chromosome X"/>
</dbReference>
<dbReference type="Pfam" id="PF02171">
    <property type="entry name" value="Piwi"/>
    <property type="match status" value="1"/>
</dbReference>
<dbReference type="InterPro" id="IPR036397">
    <property type="entry name" value="RNaseH_sf"/>
</dbReference>
<reference evidence="3" key="1">
    <citation type="submission" date="2017-10" db="EMBL/GenBank/DDBJ databases">
        <title>Rapid genome shrinkage in a self-fertile nematode reveals novel sperm competition proteins.</title>
        <authorList>
            <person name="Yin D."/>
            <person name="Schwarz E.M."/>
            <person name="Thomas C.G."/>
            <person name="Felde R.L."/>
            <person name="Korf I.F."/>
            <person name="Cutter A.D."/>
            <person name="Schartner C.M."/>
            <person name="Ralston E.J."/>
            <person name="Meyer B.J."/>
            <person name="Haag E.S."/>
        </authorList>
    </citation>
    <scope>NUCLEOTIDE SEQUENCE [LARGE SCALE GENOMIC DNA]</scope>
    <source>
        <strain evidence="3">JU1422</strain>
    </source>
</reference>